<evidence type="ECO:0000313" key="4">
    <source>
        <dbReference type="Proteomes" id="UP000639274"/>
    </source>
</evidence>
<reference evidence="3 4" key="1">
    <citation type="submission" date="2021-03" db="EMBL/GenBank/DDBJ databases">
        <title>Lysobacter sp. nov. isolated from soil of gangwondo yeongwol, south Korea.</title>
        <authorList>
            <person name="Kim K.R."/>
            <person name="Kim K.H."/>
            <person name="Jeon C.O."/>
        </authorList>
    </citation>
    <scope>NUCLEOTIDE SEQUENCE [LARGE SCALE GENOMIC DNA]</scope>
    <source>
        <strain evidence="3 4">R19</strain>
    </source>
</reference>
<feature type="chain" id="PRO_5037156371" evidence="1">
    <location>
        <begin position="27"/>
        <end position="313"/>
    </location>
</feature>
<dbReference type="KEGG" id="lsf:I8J32_009070"/>
<name>A0A975AQR0_9GAMM</name>
<gene>
    <name evidence="3" type="ORF">I8J32_009070</name>
</gene>
<dbReference type="InterPro" id="IPR039448">
    <property type="entry name" value="Beta_helix"/>
</dbReference>
<dbReference type="InterPro" id="IPR011050">
    <property type="entry name" value="Pectin_lyase_fold/virulence"/>
</dbReference>
<dbReference type="Gene3D" id="2.160.20.10">
    <property type="entry name" value="Single-stranded right-handed beta-helix, Pectin lyase-like"/>
    <property type="match status" value="1"/>
</dbReference>
<accession>A0A975AQR0</accession>
<dbReference type="InterPro" id="IPR012334">
    <property type="entry name" value="Pectin_lyas_fold"/>
</dbReference>
<keyword evidence="4" id="KW-1185">Reference proteome</keyword>
<dbReference type="Proteomes" id="UP000639274">
    <property type="component" value="Chromosome"/>
</dbReference>
<proteinExistence type="predicted"/>
<keyword evidence="1" id="KW-0732">Signal</keyword>
<evidence type="ECO:0000259" key="2">
    <source>
        <dbReference type="Pfam" id="PF13229"/>
    </source>
</evidence>
<dbReference type="InterPro" id="IPR006626">
    <property type="entry name" value="PbH1"/>
</dbReference>
<feature type="signal peptide" evidence="1">
    <location>
        <begin position="1"/>
        <end position="26"/>
    </location>
</feature>
<evidence type="ECO:0000313" key="3">
    <source>
        <dbReference type="EMBL" id="QSX76972.1"/>
    </source>
</evidence>
<protein>
    <submittedName>
        <fullName evidence="3">Right-handed parallel beta-helix repeat-containing protein</fullName>
    </submittedName>
</protein>
<dbReference type="AlphaFoldDB" id="A0A975AQR0"/>
<dbReference type="SMART" id="SM00710">
    <property type="entry name" value="PbH1"/>
    <property type="match status" value="6"/>
</dbReference>
<dbReference type="EMBL" id="CP071518">
    <property type="protein sequence ID" value="QSX76972.1"/>
    <property type="molecule type" value="Genomic_DNA"/>
</dbReference>
<organism evidence="3 4">
    <name type="scientific">Agrilutibacter solisilvae</name>
    <dbReference type="NCBI Taxonomy" id="2763317"/>
    <lineage>
        <taxon>Bacteria</taxon>
        <taxon>Pseudomonadati</taxon>
        <taxon>Pseudomonadota</taxon>
        <taxon>Gammaproteobacteria</taxon>
        <taxon>Lysobacterales</taxon>
        <taxon>Lysobacteraceae</taxon>
        <taxon>Agrilutibacter</taxon>
    </lineage>
</organism>
<sequence length="313" mass="31240">MKSFNTTVRKAALGLGLLLIATSAHAQATRTWVSGVGDDVNPCSRTAPCKTFAGAISKTAAKGVISVLDPGGFGTVTITKSITIDGGGIHGSILSTGAPAGVIVNAGAADVVRLRNISIDGSTTGVDGIRFLAGGTLIVENVRINDVSADGIKFSPSGNSRLVVTDTHIGNAAGSAIHSIPGAVGTAVVSVQNVRVYASGFGIKAEDRTNQMSVRDSFIGNNLNSGVQAQSTSAVVSMNVDNCHISNNGLGNAGAAGIKAKGAAATINISENLVTGNPNGLGPETGGAIVSFGSNRVVFNTVNGNATGNITTR</sequence>
<dbReference type="RefSeq" id="WP_200611081.1">
    <property type="nucleotide sequence ID" value="NZ_CP071518.1"/>
</dbReference>
<feature type="domain" description="Right handed beta helix" evidence="2">
    <location>
        <begin position="128"/>
        <end position="301"/>
    </location>
</feature>
<dbReference type="SUPFAM" id="SSF51126">
    <property type="entry name" value="Pectin lyase-like"/>
    <property type="match status" value="1"/>
</dbReference>
<evidence type="ECO:0000256" key="1">
    <source>
        <dbReference type="SAM" id="SignalP"/>
    </source>
</evidence>
<dbReference type="Pfam" id="PF13229">
    <property type="entry name" value="Beta_helix"/>
    <property type="match status" value="1"/>
</dbReference>